<protein>
    <submittedName>
        <fullName evidence="1">Uncharacterized protein</fullName>
    </submittedName>
</protein>
<evidence type="ECO:0000313" key="1">
    <source>
        <dbReference type="EMBL" id="MEQ2187580.1"/>
    </source>
</evidence>
<comment type="caution">
    <text evidence="1">The sequence shown here is derived from an EMBL/GenBank/DDBJ whole genome shotgun (WGS) entry which is preliminary data.</text>
</comment>
<organism evidence="1 2">
    <name type="scientific">Goodea atripinnis</name>
    <dbReference type="NCBI Taxonomy" id="208336"/>
    <lineage>
        <taxon>Eukaryota</taxon>
        <taxon>Metazoa</taxon>
        <taxon>Chordata</taxon>
        <taxon>Craniata</taxon>
        <taxon>Vertebrata</taxon>
        <taxon>Euteleostomi</taxon>
        <taxon>Actinopterygii</taxon>
        <taxon>Neopterygii</taxon>
        <taxon>Teleostei</taxon>
        <taxon>Neoteleostei</taxon>
        <taxon>Acanthomorphata</taxon>
        <taxon>Ovalentaria</taxon>
        <taxon>Atherinomorphae</taxon>
        <taxon>Cyprinodontiformes</taxon>
        <taxon>Goodeidae</taxon>
        <taxon>Goodea</taxon>
    </lineage>
</organism>
<gene>
    <name evidence="1" type="ORF">GOODEAATRI_006119</name>
</gene>
<accession>A0ABV0PVP4</accession>
<dbReference type="Proteomes" id="UP001476798">
    <property type="component" value="Unassembled WGS sequence"/>
</dbReference>
<name>A0ABV0PVP4_9TELE</name>
<evidence type="ECO:0000313" key="2">
    <source>
        <dbReference type="Proteomes" id="UP001476798"/>
    </source>
</evidence>
<reference evidence="1 2" key="1">
    <citation type="submission" date="2021-06" db="EMBL/GenBank/DDBJ databases">
        <authorList>
            <person name="Palmer J.M."/>
        </authorList>
    </citation>
    <scope>NUCLEOTIDE SEQUENCE [LARGE SCALE GENOMIC DNA]</scope>
    <source>
        <strain evidence="1 2">GA_2019</strain>
        <tissue evidence="1">Muscle</tissue>
    </source>
</reference>
<sequence length="76" mass="8781">LMRDVHEMHTFLTERRVTVGQLYILFNHYFNEECKNCCTTRPHVSLYSFIFESISAPAASDPEQDSGMSHVTSEPQ</sequence>
<proteinExistence type="predicted"/>
<feature type="non-terminal residue" evidence="1">
    <location>
        <position position="1"/>
    </location>
</feature>
<keyword evidence="2" id="KW-1185">Reference proteome</keyword>
<dbReference type="EMBL" id="JAHRIO010090249">
    <property type="protein sequence ID" value="MEQ2187580.1"/>
    <property type="molecule type" value="Genomic_DNA"/>
</dbReference>